<feature type="domain" description="Rhamnogalacturonase A/B/Epimerase-like pectate lyase" evidence="5">
    <location>
        <begin position="84"/>
        <end position="135"/>
    </location>
</feature>
<keyword evidence="3 4" id="KW-0326">Glycosidase</keyword>
<dbReference type="AlphaFoldDB" id="A0A1S8S9T0"/>
<dbReference type="GO" id="GO:0005975">
    <property type="term" value="P:carbohydrate metabolic process"/>
    <property type="evidence" value="ECO:0007669"/>
    <property type="project" value="InterPro"/>
</dbReference>
<comment type="similarity">
    <text evidence="1 4">Belongs to the glycosyl hydrolase 28 family.</text>
</comment>
<dbReference type="InterPro" id="IPR051801">
    <property type="entry name" value="GH28_Enzymes"/>
</dbReference>
<dbReference type="InterPro" id="IPR011050">
    <property type="entry name" value="Pectin_lyase_fold/virulence"/>
</dbReference>
<reference evidence="6 7" key="1">
    <citation type="submission" date="2016-05" db="EMBL/GenBank/DDBJ databases">
        <title>Microbial solvent formation.</title>
        <authorList>
            <person name="Poehlein A."/>
            <person name="Montoya Solano J.D."/>
            <person name="Flitsch S."/>
            <person name="Krabben P."/>
            <person name="Duerre P."/>
            <person name="Daniel R."/>
        </authorList>
    </citation>
    <scope>NUCLEOTIDE SEQUENCE [LARGE SCALE GENOMIC DNA]</scope>
    <source>
        <strain evidence="6 7">DSM 53</strain>
    </source>
</reference>
<dbReference type="InterPro" id="IPR024535">
    <property type="entry name" value="RHGA/B-epi-like_pectate_lyase"/>
</dbReference>
<dbReference type="InterPro" id="IPR006626">
    <property type="entry name" value="PbH1"/>
</dbReference>
<proteinExistence type="inferred from homology"/>
<evidence type="ECO:0000313" key="6">
    <source>
        <dbReference type="EMBL" id="OOM62356.1"/>
    </source>
</evidence>
<dbReference type="PANTHER" id="PTHR31339">
    <property type="entry name" value="PECTIN LYASE-RELATED"/>
    <property type="match status" value="1"/>
</dbReference>
<accession>A0A1S8S9T0</accession>
<evidence type="ECO:0000256" key="2">
    <source>
        <dbReference type="ARBA" id="ARBA00022801"/>
    </source>
</evidence>
<dbReference type="Pfam" id="PF12708">
    <property type="entry name" value="Pect-lyase_RHGA_epim"/>
    <property type="match status" value="1"/>
</dbReference>
<dbReference type="SMART" id="SM00710">
    <property type="entry name" value="PbH1"/>
    <property type="match status" value="4"/>
</dbReference>
<keyword evidence="2 4" id="KW-0378">Hydrolase</keyword>
<dbReference type="SUPFAM" id="SSF51126">
    <property type="entry name" value="Pectin lyase-like"/>
    <property type="match status" value="1"/>
</dbReference>
<organism evidence="6 7">
    <name type="scientific">Clostridium beijerinckii</name>
    <name type="common">Clostridium MP</name>
    <dbReference type="NCBI Taxonomy" id="1520"/>
    <lineage>
        <taxon>Bacteria</taxon>
        <taxon>Bacillati</taxon>
        <taxon>Bacillota</taxon>
        <taxon>Clostridia</taxon>
        <taxon>Eubacteriales</taxon>
        <taxon>Clostridiaceae</taxon>
        <taxon>Clostridium</taxon>
    </lineage>
</organism>
<dbReference type="GO" id="GO:0004650">
    <property type="term" value="F:polygalacturonase activity"/>
    <property type="evidence" value="ECO:0007669"/>
    <property type="project" value="UniProtKB-EC"/>
</dbReference>
<dbReference type="RefSeq" id="WP_207651619.1">
    <property type="nucleotide sequence ID" value="NZ_JABTAE010000001.1"/>
</dbReference>
<dbReference type="PANTHER" id="PTHR31339:SF9">
    <property type="entry name" value="PLASMIN AND FIBRONECTIN-BINDING PROTEIN A"/>
    <property type="match status" value="1"/>
</dbReference>
<dbReference type="EMBL" id="LZZI01000024">
    <property type="protein sequence ID" value="OOM62356.1"/>
    <property type="molecule type" value="Genomic_DNA"/>
</dbReference>
<gene>
    <name evidence="6" type="primary">pgl_2</name>
    <name evidence="6" type="ORF">CLBCK_17860</name>
</gene>
<dbReference type="Pfam" id="PF00295">
    <property type="entry name" value="Glyco_hydro_28"/>
    <property type="match status" value="1"/>
</dbReference>
<dbReference type="Gene3D" id="2.160.20.10">
    <property type="entry name" value="Single-stranded right-handed beta-helix, Pectin lyase-like"/>
    <property type="match status" value="1"/>
</dbReference>
<comment type="caution">
    <text evidence="6">The sequence shown here is derived from an EMBL/GenBank/DDBJ whole genome shotgun (WGS) entry which is preliminary data.</text>
</comment>
<evidence type="ECO:0000256" key="3">
    <source>
        <dbReference type="ARBA" id="ARBA00023295"/>
    </source>
</evidence>
<dbReference type="Proteomes" id="UP000190973">
    <property type="component" value="Unassembled WGS sequence"/>
</dbReference>
<dbReference type="EC" id="3.2.1.15" evidence="6"/>
<evidence type="ECO:0000313" key="7">
    <source>
        <dbReference type="Proteomes" id="UP000190973"/>
    </source>
</evidence>
<evidence type="ECO:0000256" key="1">
    <source>
        <dbReference type="ARBA" id="ARBA00008834"/>
    </source>
</evidence>
<evidence type="ECO:0000259" key="5">
    <source>
        <dbReference type="Pfam" id="PF12708"/>
    </source>
</evidence>
<sequence length="520" mass="58601">MKFNIVSKTARTISIEIVNEECFYLKESVNLYINNKKISEINTNVYTIKDLNQDTEYTICIEDVSTKDTSEKVKVKTLSESYVVNVKDFGAKGDGIELDTAAIQAAIAACPSHGRIIVPEGKYLLTPIFLKSDITIEFEEGVILLGYHDRDKYPILPGVLKGYSKKEYFLGSWEGDPSDCFASLITGINVENVNIIGNGIIDGNASIENWWFDAKKKTIAWRPRTIFLVGCKNILVESVTVKNSPSWTIHPLMSEDLKFINLYIENPKDSPNTDGLDPESCKNVHILGVYFSVGDDCIAIKSGKIFISKIKKIPSQNIYIRNCNMNFGHGAVVIGSEMSSGIKNVYVENCLFNETDRGIRIKTRRGRGDTAIIDEIYARNIKMNKVLTPFTINCFYFCDMDGKTEYVWSKEKLPIDDRTPYIGNINLENITCLNAQVAAGFMYGLPERKIKKVKMENIYVNFDADAKVGEADMLSFVEPMCKNGFYFNNIEELELKDVVVENSATDEIIKLNIDKENIVI</sequence>
<dbReference type="PROSITE" id="PS00502">
    <property type="entry name" value="POLYGALACTURONASE"/>
    <property type="match status" value="1"/>
</dbReference>
<dbReference type="InterPro" id="IPR012334">
    <property type="entry name" value="Pectin_lyas_fold"/>
</dbReference>
<dbReference type="InterPro" id="IPR000743">
    <property type="entry name" value="Glyco_hydro_28"/>
</dbReference>
<protein>
    <submittedName>
        <fullName evidence="6">Polygalacturonase</fullName>
        <ecNumber evidence="6">3.2.1.15</ecNumber>
    </submittedName>
</protein>
<name>A0A1S8S9T0_CLOBE</name>
<evidence type="ECO:0000256" key="4">
    <source>
        <dbReference type="RuleBase" id="RU361169"/>
    </source>
</evidence>